<dbReference type="Gene3D" id="3.20.20.140">
    <property type="entry name" value="Metal-dependent hydrolases"/>
    <property type="match status" value="1"/>
</dbReference>
<dbReference type="SUPFAM" id="SSF51556">
    <property type="entry name" value="Metallo-dependent hydrolases"/>
    <property type="match status" value="1"/>
</dbReference>
<dbReference type="GO" id="GO:0016787">
    <property type="term" value="F:hydrolase activity"/>
    <property type="evidence" value="ECO:0007669"/>
    <property type="project" value="InterPro"/>
</dbReference>
<feature type="domain" description="Amidohydrolase-related" evidence="2">
    <location>
        <begin position="41"/>
        <end position="368"/>
    </location>
</feature>
<proteinExistence type="predicted"/>
<protein>
    <submittedName>
        <fullName evidence="3">Amidohydrolase</fullName>
    </submittedName>
</protein>
<evidence type="ECO:0000256" key="1">
    <source>
        <dbReference type="ARBA" id="ARBA00023239"/>
    </source>
</evidence>
<dbReference type="PANTHER" id="PTHR21240">
    <property type="entry name" value="2-AMINO-3-CARBOXYLMUCONATE-6-SEMIALDEHYDE DECARBOXYLASE"/>
    <property type="match status" value="1"/>
</dbReference>
<evidence type="ECO:0000259" key="2">
    <source>
        <dbReference type="Pfam" id="PF04909"/>
    </source>
</evidence>
<evidence type="ECO:0000313" key="4">
    <source>
        <dbReference type="Proteomes" id="UP001151088"/>
    </source>
</evidence>
<dbReference type="PANTHER" id="PTHR21240:SF28">
    <property type="entry name" value="ISO-OROTATE DECARBOXYLASE (EUROFUNG)"/>
    <property type="match status" value="1"/>
</dbReference>
<dbReference type="Pfam" id="PF04909">
    <property type="entry name" value="Amidohydro_2"/>
    <property type="match status" value="1"/>
</dbReference>
<dbReference type="InterPro" id="IPR006680">
    <property type="entry name" value="Amidohydro-rel"/>
</dbReference>
<dbReference type="GO" id="GO:0019748">
    <property type="term" value="P:secondary metabolic process"/>
    <property type="evidence" value="ECO:0007669"/>
    <property type="project" value="TreeGrafter"/>
</dbReference>
<dbReference type="InterPro" id="IPR032465">
    <property type="entry name" value="ACMSD"/>
</dbReference>
<keyword evidence="1" id="KW-0456">Lyase</keyword>
<comment type="caution">
    <text evidence="3">The sequence shown here is derived from an EMBL/GenBank/DDBJ whole genome shotgun (WGS) entry which is preliminary data.</text>
</comment>
<dbReference type="InterPro" id="IPR032466">
    <property type="entry name" value="Metal_Hydrolase"/>
</dbReference>
<organism evidence="3 4">
    <name type="scientific">Ancylobacter mangrovi</name>
    <dbReference type="NCBI Taxonomy" id="2972472"/>
    <lineage>
        <taxon>Bacteria</taxon>
        <taxon>Pseudomonadati</taxon>
        <taxon>Pseudomonadota</taxon>
        <taxon>Alphaproteobacteria</taxon>
        <taxon>Hyphomicrobiales</taxon>
        <taxon>Xanthobacteraceae</taxon>
        <taxon>Ancylobacter</taxon>
    </lineage>
</organism>
<dbReference type="Proteomes" id="UP001151088">
    <property type="component" value="Unassembled WGS sequence"/>
</dbReference>
<dbReference type="GO" id="GO:0016831">
    <property type="term" value="F:carboxy-lyase activity"/>
    <property type="evidence" value="ECO:0007669"/>
    <property type="project" value="InterPro"/>
</dbReference>
<sequence length="369" mass="41936">MSDTAKREVAVASAQKLGLFDADIHPVPKSGTEIRSYLAPDWHGHFDHYREFQRKPFANANSYPRAVRALSRRDSWPPGGGLPGSDLEFMREQHLDPYNIECGVLQVLDPVGNKLRHPGFAAAMCSAINDWQALAWAEPEPRLKGSIIVPQEDTRAAIREIERLGRSPLFRQIMISPRSEEPLGRPRYWPIYEAAEALGISVTLHVGGENGFPVTPAGHPSFFFEQRESHVPAAEAVLTSLILEGVIERFPRLRVITVEAGGIGWVPALSWRLDHCWERMGGEIPQVRKPPSSYLRSNFWFSSQPIDEPEKPEHLREVFDWVGWDRILFATDYPHWDFDDPKYAVKFAMTPAEQQMFFRDNARTAFGLQ</sequence>
<dbReference type="RefSeq" id="WP_258731671.1">
    <property type="nucleotide sequence ID" value="NZ_JANTHZ010000002.1"/>
</dbReference>
<keyword evidence="4" id="KW-1185">Reference proteome</keyword>
<name>A0A9X2T160_9HYPH</name>
<accession>A0A9X2T160</accession>
<dbReference type="GO" id="GO:0005737">
    <property type="term" value="C:cytoplasm"/>
    <property type="evidence" value="ECO:0007669"/>
    <property type="project" value="TreeGrafter"/>
</dbReference>
<evidence type="ECO:0000313" key="3">
    <source>
        <dbReference type="EMBL" id="MCS0494645.1"/>
    </source>
</evidence>
<dbReference type="EMBL" id="JANTHZ010000002">
    <property type="protein sequence ID" value="MCS0494645.1"/>
    <property type="molecule type" value="Genomic_DNA"/>
</dbReference>
<dbReference type="AlphaFoldDB" id="A0A9X2T160"/>
<gene>
    <name evidence="3" type="ORF">NVS89_06005</name>
</gene>
<reference evidence="3" key="1">
    <citation type="submission" date="2022-08" db="EMBL/GenBank/DDBJ databases">
        <authorList>
            <person name="Li F."/>
        </authorList>
    </citation>
    <scope>NUCLEOTIDE SEQUENCE</scope>
    <source>
        <strain evidence="3">MQZ15Z-1</strain>
    </source>
</reference>